<dbReference type="Gene3D" id="1.10.246.220">
    <property type="match status" value="1"/>
</dbReference>
<dbReference type="PROSITE" id="PS51293">
    <property type="entry name" value="SANT"/>
    <property type="match status" value="1"/>
</dbReference>
<feature type="compositionally biased region" description="Acidic residues" evidence="1">
    <location>
        <begin position="343"/>
        <end position="365"/>
    </location>
</feature>
<gene>
    <name evidence="4" type="ORF">PAUS00366_LOCUS4439</name>
</gene>
<dbReference type="CDD" id="cd11660">
    <property type="entry name" value="SANT_TRF"/>
    <property type="match status" value="1"/>
</dbReference>
<name>A0A7S4EGW1_9STRA</name>
<dbReference type="PANTHER" id="PTHR46993:SF4">
    <property type="entry name" value="MYB-LIKE HTH TRANSCRIPTIONAL REGULATOR FAMILY PROTEIN"/>
    <property type="match status" value="1"/>
</dbReference>
<accession>A0A7S4EGW1</accession>
<dbReference type="EMBL" id="HBIX01005578">
    <property type="protein sequence ID" value="CAE0711687.1"/>
    <property type="molecule type" value="Transcribed_RNA"/>
</dbReference>
<dbReference type="Pfam" id="PF00249">
    <property type="entry name" value="Myb_DNA-binding"/>
    <property type="match status" value="1"/>
</dbReference>
<feature type="region of interest" description="Disordered" evidence="1">
    <location>
        <begin position="329"/>
        <end position="415"/>
    </location>
</feature>
<dbReference type="SUPFAM" id="SSF46689">
    <property type="entry name" value="Homeodomain-like"/>
    <property type="match status" value="1"/>
</dbReference>
<feature type="compositionally biased region" description="Basic and acidic residues" evidence="1">
    <location>
        <begin position="521"/>
        <end position="547"/>
    </location>
</feature>
<evidence type="ECO:0008006" key="5">
    <source>
        <dbReference type="Google" id="ProtNLM"/>
    </source>
</evidence>
<sequence length="547" mass="62712">MASISQIVTENFLSFAGEKMVYSEGISRLEYAQRFGELYGREPTWQNFSYGKVHNLSEIVEFLVMLTKGAITKDQESNPGEHLLLKNRPLCEWKAVEWKGFRSRLNTIQMSLLRCDASASIDDIYRGDSENSAIDESRSQNKWFTTRLIRVLDLLTLHETLAPFRQVLENMSTVSGDEALLPMSLPKELAEQFIETIDIIDGGSEEQTRLLQKAFCSLLKNERTNTFHSPATMRRIFDDPTRNYSFTRLFNRVDKLIRQWVSIVFKEPIAIDTDVSNAARAPNSTGAVESENEGAQARALKRLQRSRARLKDRVTDPLAEAVFVANRARGNRKRKQRNHIPYDDDDDDDEDEEEQEEESGGEDGSVEGRSFTNNAEVNKHGRHRTAPGARGRMLDKKKSATRLGFTQSDNEEIDDPEDEVLPTVRRRIQVTELSSPTKKIKKSQVKMYEGRRNWSDSEKKAVIDGVIRWGVGNWSQIKTNDAVILGNRTSGQIKDCYRTMKKRGELDHLEEAWPESNNISRIEEDEKDKEKDDDETVVHMNDEQIQQ</sequence>
<dbReference type="AlphaFoldDB" id="A0A7S4EGW1"/>
<evidence type="ECO:0000256" key="1">
    <source>
        <dbReference type="SAM" id="MobiDB-lite"/>
    </source>
</evidence>
<feature type="compositionally biased region" description="Basic residues" evidence="1">
    <location>
        <begin position="329"/>
        <end position="338"/>
    </location>
</feature>
<dbReference type="SMART" id="SM00717">
    <property type="entry name" value="SANT"/>
    <property type="match status" value="1"/>
</dbReference>
<evidence type="ECO:0000259" key="3">
    <source>
        <dbReference type="PROSITE" id="PS51293"/>
    </source>
</evidence>
<proteinExistence type="predicted"/>
<dbReference type="PROSITE" id="PS50090">
    <property type="entry name" value="MYB_LIKE"/>
    <property type="match status" value="1"/>
</dbReference>
<dbReference type="InterPro" id="IPR001005">
    <property type="entry name" value="SANT/Myb"/>
</dbReference>
<evidence type="ECO:0000259" key="2">
    <source>
        <dbReference type="PROSITE" id="PS50090"/>
    </source>
</evidence>
<protein>
    <recommendedName>
        <fullName evidence="5">Myb-like domain-containing protein</fullName>
    </recommendedName>
</protein>
<reference evidence="4" key="1">
    <citation type="submission" date="2021-01" db="EMBL/GenBank/DDBJ databases">
        <authorList>
            <person name="Corre E."/>
            <person name="Pelletier E."/>
            <person name="Niang G."/>
            <person name="Scheremetjew M."/>
            <person name="Finn R."/>
            <person name="Kale V."/>
            <person name="Holt S."/>
            <person name="Cochrane G."/>
            <person name="Meng A."/>
            <person name="Brown T."/>
            <person name="Cohen L."/>
        </authorList>
    </citation>
    <scope>NUCLEOTIDE SEQUENCE</scope>
    <source>
        <strain evidence="4">10249 10 AB</strain>
    </source>
</reference>
<dbReference type="PANTHER" id="PTHR46993">
    <property type="entry name" value="MYB TRANSCRIPTION FACTOR"/>
    <property type="match status" value="1"/>
</dbReference>
<evidence type="ECO:0000313" key="4">
    <source>
        <dbReference type="EMBL" id="CAE0711687.1"/>
    </source>
</evidence>
<feature type="domain" description="SANT" evidence="3">
    <location>
        <begin position="449"/>
        <end position="505"/>
    </location>
</feature>
<dbReference type="InterPro" id="IPR009057">
    <property type="entry name" value="Homeodomain-like_sf"/>
</dbReference>
<dbReference type="InterPro" id="IPR017884">
    <property type="entry name" value="SANT_dom"/>
</dbReference>
<organism evidence="4">
    <name type="scientific">Pseudo-nitzschia australis</name>
    <dbReference type="NCBI Taxonomy" id="44445"/>
    <lineage>
        <taxon>Eukaryota</taxon>
        <taxon>Sar</taxon>
        <taxon>Stramenopiles</taxon>
        <taxon>Ochrophyta</taxon>
        <taxon>Bacillariophyta</taxon>
        <taxon>Bacillariophyceae</taxon>
        <taxon>Bacillariophycidae</taxon>
        <taxon>Bacillariales</taxon>
        <taxon>Bacillariaceae</taxon>
        <taxon>Pseudo-nitzschia</taxon>
    </lineage>
</organism>
<feature type="domain" description="Myb-like" evidence="2">
    <location>
        <begin position="446"/>
        <end position="501"/>
    </location>
</feature>
<feature type="region of interest" description="Disordered" evidence="1">
    <location>
        <begin position="508"/>
        <end position="547"/>
    </location>
</feature>